<gene>
    <name evidence="2" type="ORF">B0T18DRAFT_249277</name>
</gene>
<keyword evidence="3" id="KW-1185">Reference proteome</keyword>
<organism evidence="2 3">
    <name type="scientific">Schizothecium vesticola</name>
    <dbReference type="NCBI Taxonomy" id="314040"/>
    <lineage>
        <taxon>Eukaryota</taxon>
        <taxon>Fungi</taxon>
        <taxon>Dikarya</taxon>
        <taxon>Ascomycota</taxon>
        <taxon>Pezizomycotina</taxon>
        <taxon>Sordariomycetes</taxon>
        <taxon>Sordariomycetidae</taxon>
        <taxon>Sordariales</taxon>
        <taxon>Schizotheciaceae</taxon>
        <taxon>Schizothecium</taxon>
    </lineage>
</organism>
<feature type="region of interest" description="Disordered" evidence="1">
    <location>
        <begin position="211"/>
        <end position="289"/>
    </location>
</feature>
<proteinExistence type="predicted"/>
<name>A0AA40EIK1_9PEZI</name>
<evidence type="ECO:0000313" key="3">
    <source>
        <dbReference type="Proteomes" id="UP001172155"/>
    </source>
</evidence>
<feature type="compositionally biased region" description="Polar residues" evidence="1">
    <location>
        <begin position="163"/>
        <end position="178"/>
    </location>
</feature>
<dbReference type="Proteomes" id="UP001172155">
    <property type="component" value="Unassembled WGS sequence"/>
</dbReference>
<dbReference type="EMBL" id="JAUKUD010000007">
    <property type="protein sequence ID" value="KAK0738558.1"/>
    <property type="molecule type" value="Genomic_DNA"/>
</dbReference>
<sequence length="314" mass="33987">MRVMMEEKTRGRIVVGQRRKGFGFYSRAFPSSAPCPLGPSKVLKWCWPRSNSPSAACRWSVCRFFLGTSSLSLSLVSLCSMDTIGIGIFPFLAAASATRHKTLVLALSWHGSPALATGRVVHGRSAHRQRCLLSSPSSLAWRGAGWFCVDEQATGGSRGGHSGLSNSVTRANRRQQQGIGCTSTCQRINADIHSTTRPLDHSTHHPSVLREIDTLRQDDPGAVRSEPPAARSRLSRDGRRPPLTTMTRLLLLEIKGGKTTGRPREHASSKLNRSWGRGCRGGRGEGGEGSQPCAVLLFLLLRGPSGSAKKNLGR</sequence>
<reference evidence="2" key="1">
    <citation type="submission" date="2023-06" db="EMBL/GenBank/DDBJ databases">
        <title>Genome-scale phylogeny and comparative genomics of the fungal order Sordariales.</title>
        <authorList>
            <consortium name="Lawrence Berkeley National Laboratory"/>
            <person name="Hensen N."/>
            <person name="Bonometti L."/>
            <person name="Westerberg I."/>
            <person name="Brannstrom I.O."/>
            <person name="Guillou S."/>
            <person name="Cros-Aarteil S."/>
            <person name="Calhoun S."/>
            <person name="Haridas S."/>
            <person name="Kuo A."/>
            <person name="Mondo S."/>
            <person name="Pangilinan J."/>
            <person name="Riley R."/>
            <person name="LaButti K."/>
            <person name="Andreopoulos B."/>
            <person name="Lipzen A."/>
            <person name="Chen C."/>
            <person name="Yanf M."/>
            <person name="Daum C."/>
            <person name="Ng V."/>
            <person name="Clum A."/>
            <person name="Steindorff A."/>
            <person name="Ohm R."/>
            <person name="Martin F."/>
            <person name="Silar P."/>
            <person name="Natvig D."/>
            <person name="Lalanne C."/>
            <person name="Gautier V."/>
            <person name="Ament-velasquez S.L."/>
            <person name="Kruys A."/>
            <person name="Hutchinson M.I."/>
            <person name="Powell A.J."/>
            <person name="Barry K."/>
            <person name="Miller A.N."/>
            <person name="Grigoriev I.V."/>
            <person name="Debuchy R."/>
            <person name="Gladieux P."/>
            <person name="Thoren M.H."/>
            <person name="Johannesson H."/>
        </authorList>
    </citation>
    <scope>NUCLEOTIDE SEQUENCE</scope>
    <source>
        <strain evidence="2">SMH3187-1</strain>
    </source>
</reference>
<protein>
    <submittedName>
        <fullName evidence="2">Uncharacterized protein</fullName>
    </submittedName>
</protein>
<feature type="region of interest" description="Disordered" evidence="1">
    <location>
        <begin position="155"/>
        <end position="178"/>
    </location>
</feature>
<evidence type="ECO:0000256" key="1">
    <source>
        <dbReference type="SAM" id="MobiDB-lite"/>
    </source>
</evidence>
<feature type="compositionally biased region" description="Low complexity" evidence="1">
    <location>
        <begin position="241"/>
        <end position="252"/>
    </location>
</feature>
<feature type="compositionally biased region" description="Basic and acidic residues" evidence="1">
    <location>
        <begin position="211"/>
        <end position="221"/>
    </location>
</feature>
<dbReference type="AlphaFoldDB" id="A0AA40EIK1"/>
<accession>A0AA40EIK1</accession>
<evidence type="ECO:0000313" key="2">
    <source>
        <dbReference type="EMBL" id="KAK0738558.1"/>
    </source>
</evidence>
<comment type="caution">
    <text evidence="2">The sequence shown here is derived from an EMBL/GenBank/DDBJ whole genome shotgun (WGS) entry which is preliminary data.</text>
</comment>